<keyword evidence="7" id="KW-0862">Zinc</keyword>
<dbReference type="InterPro" id="IPR011324">
    <property type="entry name" value="Cytotoxic_necrot_fac-like_cat"/>
</dbReference>
<dbReference type="SUPFAM" id="SSF64438">
    <property type="entry name" value="CNF1/YfiH-like putative cysteine hydrolases"/>
    <property type="match status" value="1"/>
</dbReference>
<dbReference type="CDD" id="cd16833">
    <property type="entry name" value="YfiH"/>
    <property type="match status" value="1"/>
</dbReference>
<comment type="function">
    <text evidence="2">Purine nucleoside enzyme that catalyzes the phosphorolysis of adenosine and inosine nucleosides, yielding D-ribose 1-phosphate and the respective free bases, adenine and hypoxanthine. Also catalyzes the phosphorolysis of S-methyl-5'-thioadenosine into adenine and S-methyl-5-thio-alpha-D-ribose 1-phosphate. Also has adenosine deaminase activity.</text>
</comment>
<keyword evidence="4" id="KW-0808">Transferase</keyword>
<dbReference type="Pfam" id="PF02578">
    <property type="entry name" value="Cu-oxidase_4"/>
    <property type="match status" value="1"/>
</dbReference>
<evidence type="ECO:0000256" key="6">
    <source>
        <dbReference type="ARBA" id="ARBA00022801"/>
    </source>
</evidence>
<evidence type="ECO:0000256" key="2">
    <source>
        <dbReference type="ARBA" id="ARBA00003215"/>
    </source>
</evidence>
<dbReference type="RefSeq" id="WP_249310733.1">
    <property type="nucleotide sequence ID" value="NZ_JACRSU010000001.1"/>
</dbReference>
<dbReference type="GO" id="GO:0005507">
    <property type="term" value="F:copper ion binding"/>
    <property type="evidence" value="ECO:0007669"/>
    <property type="project" value="TreeGrafter"/>
</dbReference>
<organism evidence="12 13">
    <name type="scientific">Congzhengia minquanensis</name>
    <dbReference type="NCBI Taxonomy" id="2763657"/>
    <lineage>
        <taxon>Bacteria</taxon>
        <taxon>Bacillati</taxon>
        <taxon>Bacillota</taxon>
        <taxon>Clostridia</taxon>
        <taxon>Eubacteriales</taxon>
        <taxon>Oscillospiraceae</taxon>
        <taxon>Congzhengia</taxon>
    </lineage>
</organism>
<gene>
    <name evidence="12" type="primary">pgeF</name>
    <name evidence="12" type="ORF">H8698_00950</name>
</gene>
<dbReference type="NCBIfam" id="TIGR00726">
    <property type="entry name" value="peptidoglycan editing factor PgeF"/>
    <property type="match status" value="1"/>
</dbReference>
<comment type="similarity">
    <text evidence="3 11">Belongs to the purine nucleoside phosphorylase YfiH/LACC1 family.</text>
</comment>
<evidence type="ECO:0000313" key="13">
    <source>
        <dbReference type="Proteomes" id="UP000611762"/>
    </source>
</evidence>
<dbReference type="GO" id="GO:0017061">
    <property type="term" value="F:S-methyl-5-thioadenosine phosphorylase activity"/>
    <property type="evidence" value="ECO:0007669"/>
    <property type="project" value="UniProtKB-EC"/>
</dbReference>
<dbReference type="EMBL" id="JACRSU010000001">
    <property type="protein sequence ID" value="MBC8539542.1"/>
    <property type="molecule type" value="Genomic_DNA"/>
</dbReference>
<evidence type="ECO:0000256" key="1">
    <source>
        <dbReference type="ARBA" id="ARBA00000553"/>
    </source>
</evidence>
<evidence type="ECO:0000256" key="4">
    <source>
        <dbReference type="ARBA" id="ARBA00022679"/>
    </source>
</evidence>
<comment type="catalytic activity">
    <reaction evidence="8">
        <text>adenosine + H2O + H(+) = inosine + NH4(+)</text>
        <dbReference type="Rhea" id="RHEA:24408"/>
        <dbReference type="ChEBI" id="CHEBI:15377"/>
        <dbReference type="ChEBI" id="CHEBI:15378"/>
        <dbReference type="ChEBI" id="CHEBI:16335"/>
        <dbReference type="ChEBI" id="CHEBI:17596"/>
        <dbReference type="ChEBI" id="CHEBI:28938"/>
        <dbReference type="EC" id="3.5.4.4"/>
    </reaction>
    <physiologicalReaction direction="left-to-right" evidence="8">
        <dbReference type="Rhea" id="RHEA:24409"/>
    </physiologicalReaction>
</comment>
<evidence type="ECO:0000256" key="5">
    <source>
        <dbReference type="ARBA" id="ARBA00022723"/>
    </source>
</evidence>
<dbReference type="PANTHER" id="PTHR30616:SF2">
    <property type="entry name" value="PURINE NUCLEOSIDE PHOSPHORYLASE LACC1"/>
    <property type="match status" value="1"/>
</dbReference>
<comment type="catalytic activity">
    <reaction evidence="10">
        <text>S-methyl-5'-thioadenosine + phosphate = 5-(methylsulfanyl)-alpha-D-ribose 1-phosphate + adenine</text>
        <dbReference type="Rhea" id="RHEA:11852"/>
        <dbReference type="ChEBI" id="CHEBI:16708"/>
        <dbReference type="ChEBI" id="CHEBI:17509"/>
        <dbReference type="ChEBI" id="CHEBI:43474"/>
        <dbReference type="ChEBI" id="CHEBI:58533"/>
        <dbReference type="EC" id="2.4.2.28"/>
    </reaction>
    <physiologicalReaction direction="left-to-right" evidence="10">
        <dbReference type="Rhea" id="RHEA:11853"/>
    </physiologicalReaction>
</comment>
<proteinExistence type="inferred from homology"/>
<dbReference type="Gene3D" id="3.60.140.10">
    <property type="entry name" value="CNF1/YfiH-like putative cysteine hydrolases"/>
    <property type="match status" value="1"/>
</dbReference>
<evidence type="ECO:0000256" key="7">
    <source>
        <dbReference type="ARBA" id="ARBA00022833"/>
    </source>
</evidence>
<keyword evidence="13" id="KW-1185">Reference proteome</keyword>
<reference evidence="12" key="1">
    <citation type="submission" date="2020-08" db="EMBL/GenBank/DDBJ databases">
        <title>Genome public.</title>
        <authorList>
            <person name="Liu C."/>
            <person name="Sun Q."/>
        </authorList>
    </citation>
    <scope>NUCLEOTIDE SEQUENCE</scope>
    <source>
        <strain evidence="12">H8</strain>
    </source>
</reference>
<accession>A0A926DKR6</accession>
<comment type="caution">
    <text evidence="12">The sequence shown here is derived from an EMBL/GenBank/DDBJ whole genome shotgun (WGS) entry which is preliminary data.</text>
</comment>
<evidence type="ECO:0000256" key="3">
    <source>
        <dbReference type="ARBA" id="ARBA00007353"/>
    </source>
</evidence>
<keyword evidence="5" id="KW-0479">Metal-binding</keyword>
<dbReference type="InterPro" id="IPR038371">
    <property type="entry name" value="Cu_polyphenol_OxRdtase_sf"/>
</dbReference>
<dbReference type="Proteomes" id="UP000611762">
    <property type="component" value="Unassembled WGS sequence"/>
</dbReference>
<dbReference type="AlphaFoldDB" id="A0A926DKR6"/>
<evidence type="ECO:0000256" key="11">
    <source>
        <dbReference type="RuleBase" id="RU361274"/>
    </source>
</evidence>
<keyword evidence="6" id="KW-0378">Hydrolase</keyword>
<dbReference type="PANTHER" id="PTHR30616">
    <property type="entry name" value="UNCHARACTERIZED PROTEIN YFIH"/>
    <property type="match status" value="1"/>
</dbReference>
<comment type="catalytic activity">
    <reaction evidence="1">
        <text>inosine + phosphate = alpha-D-ribose 1-phosphate + hypoxanthine</text>
        <dbReference type="Rhea" id="RHEA:27646"/>
        <dbReference type="ChEBI" id="CHEBI:17368"/>
        <dbReference type="ChEBI" id="CHEBI:17596"/>
        <dbReference type="ChEBI" id="CHEBI:43474"/>
        <dbReference type="ChEBI" id="CHEBI:57720"/>
        <dbReference type="EC" id="2.4.2.1"/>
    </reaction>
    <physiologicalReaction direction="left-to-right" evidence="1">
        <dbReference type="Rhea" id="RHEA:27647"/>
    </physiologicalReaction>
</comment>
<evidence type="ECO:0000256" key="10">
    <source>
        <dbReference type="ARBA" id="ARBA00049893"/>
    </source>
</evidence>
<dbReference type="GO" id="GO:0016787">
    <property type="term" value="F:hydrolase activity"/>
    <property type="evidence" value="ECO:0007669"/>
    <property type="project" value="UniProtKB-KW"/>
</dbReference>
<comment type="catalytic activity">
    <reaction evidence="9">
        <text>adenosine + phosphate = alpha-D-ribose 1-phosphate + adenine</text>
        <dbReference type="Rhea" id="RHEA:27642"/>
        <dbReference type="ChEBI" id="CHEBI:16335"/>
        <dbReference type="ChEBI" id="CHEBI:16708"/>
        <dbReference type="ChEBI" id="CHEBI:43474"/>
        <dbReference type="ChEBI" id="CHEBI:57720"/>
        <dbReference type="EC" id="2.4.2.1"/>
    </reaction>
    <physiologicalReaction direction="left-to-right" evidence="9">
        <dbReference type="Rhea" id="RHEA:27643"/>
    </physiologicalReaction>
</comment>
<dbReference type="InterPro" id="IPR003730">
    <property type="entry name" value="Cu_polyphenol_OxRdtase"/>
</dbReference>
<evidence type="ECO:0000256" key="9">
    <source>
        <dbReference type="ARBA" id="ARBA00048968"/>
    </source>
</evidence>
<evidence type="ECO:0000256" key="8">
    <source>
        <dbReference type="ARBA" id="ARBA00047989"/>
    </source>
</evidence>
<protein>
    <recommendedName>
        <fullName evidence="11">Purine nucleoside phosphorylase</fullName>
    </recommendedName>
</protein>
<sequence>MTNNFYKICAANGAWFYKNEILERTGLVNHAFSTRIGGVSEGAYSSLNLGVNSKDEKQNVLSNFQLFSEAIGIQTEKMVLSNQVHDDKIRIVTKADCGKGVLLNSDIKGIDALITAESGVALATFYADCTPVLIVDLQKKVIASVHSGWRGTLLKITQKTVLKMTREFGCDPKDMVCAIGPSIKQCHFEVGKEVYDQFVNVFGQPAADNTIQKNGKYYVNTDALNVDALAACGVPLENISVCPLCTFCHNDVFYSHRGDGGITGRMCAVIELR</sequence>
<evidence type="ECO:0000313" key="12">
    <source>
        <dbReference type="EMBL" id="MBC8539542.1"/>
    </source>
</evidence>
<name>A0A926DKR6_9FIRM</name>